<dbReference type="GO" id="GO:0015035">
    <property type="term" value="F:protein-disulfide reductase activity"/>
    <property type="evidence" value="ECO:0007669"/>
    <property type="project" value="InterPro"/>
</dbReference>
<accession>A0A382AD78</accession>
<keyword evidence="3" id="KW-1015">Disulfide bond</keyword>
<dbReference type="NCBIfam" id="TIGR01068">
    <property type="entry name" value="thioredoxin"/>
    <property type="match status" value="1"/>
</dbReference>
<evidence type="ECO:0000256" key="2">
    <source>
        <dbReference type="ARBA" id="ARBA00022982"/>
    </source>
</evidence>
<dbReference type="PANTHER" id="PTHR45663:SF11">
    <property type="entry name" value="GEO12009P1"/>
    <property type="match status" value="1"/>
</dbReference>
<sequence length="289" mass="33022">MSTSTSNIIEINESDFDEKVVEASKSALLLVDFWAPWCGPCKQLTPLLEKVVQKTDNKVILAKINIDENQQIAAQLRIQSIPAVFAFKNGQPVDAFQGVIPENKIIEFIEKSLGEKLTKDHSSFYQSIQILISKNEFKEALESLETFMAENPGEFQGMSLYLDCLGDLQRYDEADNFYRSLSKDALSNSHIKSSLQKLEIRKKNSDGPSLEEIIKEFNNKPKNLGVLCNLADKYFAENMLDEAFELLLNNYRNNKEAIKKKILEFFEALGNDNEKTQEYRKKFSSIMFS</sequence>
<dbReference type="SUPFAM" id="SSF48452">
    <property type="entry name" value="TPR-like"/>
    <property type="match status" value="1"/>
</dbReference>
<dbReference type="EMBL" id="UINC01024905">
    <property type="protein sequence ID" value="SVA99486.1"/>
    <property type="molecule type" value="Genomic_DNA"/>
</dbReference>
<dbReference type="InterPro" id="IPR036249">
    <property type="entry name" value="Thioredoxin-like_sf"/>
</dbReference>
<evidence type="ECO:0000256" key="1">
    <source>
        <dbReference type="ARBA" id="ARBA00022448"/>
    </source>
</evidence>
<dbReference type="InterPro" id="IPR005746">
    <property type="entry name" value="Thioredoxin"/>
</dbReference>
<organism evidence="6">
    <name type="scientific">marine metagenome</name>
    <dbReference type="NCBI Taxonomy" id="408172"/>
    <lineage>
        <taxon>unclassified sequences</taxon>
        <taxon>metagenomes</taxon>
        <taxon>ecological metagenomes</taxon>
    </lineage>
</organism>
<dbReference type="Pfam" id="PF14561">
    <property type="entry name" value="TPR_20"/>
    <property type="match status" value="1"/>
</dbReference>
<dbReference type="GO" id="GO:0005829">
    <property type="term" value="C:cytosol"/>
    <property type="evidence" value="ECO:0007669"/>
    <property type="project" value="TreeGrafter"/>
</dbReference>
<dbReference type="AlphaFoldDB" id="A0A382AD78"/>
<dbReference type="SUPFAM" id="SSF52833">
    <property type="entry name" value="Thioredoxin-like"/>
    <property type="match status" value="1"/>
</dbReference>
<proteinExistence type="predicted"/>
<protein>
    <recommendedName>
        <fullName evidence="5">Thioredoxin domain-containing protein</fullName>
    </recommendedName>
</protein>
<name>A0A382AD78_9ZZZZ</name>
<feature type="domain" description="Thioredoxin" evidence="5">
    <location>
        <begin position="1"/>
        <end position="114"/>
    </location>
</feature>
<dbReference type="Pfam" id="PF00085">
    <property type="entry name" value="Thioredoxin"/>
    <property type="match status" value="1"/>
</dbReference>
<reference evidence="6" key="1">
    <citation type="submission" date="2018-05" db="EMBL/GenBank/DDBJ databases">
        <authorList>
            <person name="Lanie J.A."/>
            <person name="Ng W.-L."/>
            <person name="Kazmierczak K.M."/>
            <person name="Andrzejewski T.M."/>
            <person name="Davidsen T.M."/>
            <person name="Wayne K.J."/>
            <person name="Tettelin H."/>
            <person name="Glass J.I."/>
            <person name="Rusch D."/>
            <person name="Podicherti R."/>
            <person name="Tsui H.-C.T."/>
            <person name="Winkler M.E."/>
        </authorList>
    </citation>
    <scope>NUCLEOTIDE SEQUENCE</scope>
</reference>
<dbReference type="GO" id="GO:0006950">
    <property type="term" value="P:response to stress"/>
    <property type="evidence" value="ECO:0007669"/>
    <property type="project" value="UniProtKB-ARBA"/>
</dbReference>
<dbReference type="PROSITE" id="PS00194">
    <property type="entry name" value="THIOREDOXIN_1"/>
    <property type="match status" value="1"/>
</dbReference>
<evidence type="ECO:0000313" key="6">
    <source>
        <dbReference type="EMBL" id="SVA99486.1"/>
    </source>
</evidence>
<dbReference type="Gene3D" id="1.25.40.10">
    <property type="entry name" value="Tetratricopeptide repeat domain"/>
    <property type="match status" value="2"/>
</dbReference>
<keyword evidence="1" id="KW-0813">Transport</keyword>
<dbReference type="InterPro" id="IPR013766">
    <property type="entry name" value="Thioredoxin_domain"/>
</dbReference>
<dbReference type="Gene3D" id="3.40.30.10">
    <property type="entry name" value="Glutaredoxin"/>
    <property type="match status" value="1"/>
</dbReference>
<dbReference type="InterPro" id="IPR017937">
    <property type="entry name" value="Thioredoxin_CS"/>
</dbReference>
<dbReference type="PROSITE" id="PS51352">
    <property type="entry name" value="THIOREDOXIN_2"/>
    <property type="match status" value="1"/>
</dbReference>
<keyword evidence="2" id="KW-0249">Electron transport</keyword>
<dbReference type="CDD" id="cd02956">
    <property type="entry name" value="ybbN"/>
    <property type="match status" value="1"/>
</dbReference>
<dbReference type="PRINTS" id="PR00421">
    <property type="entry name" value="THIOREDOXIN"/>
</dbReference>
<evidence type="ECO:0000256" key="4">
    <source>
        <dbReference type="ARBA" id="ARBA00023284"/>
    </source>
</evidence>
<evidence type="ECO:0000259" key="5">
    <source>
        <dbReference type="PROSITE" id="PS51352"/>
    </source>
</evidence>
<dbReference type="FunFam" id="3.40.30.10:FF:000001">
    <property type="entry name" value="Thioredoxin"/>
    <property type="match status" value="1"/>
</dbReference>
<dbReference type="InterPro" id="IPR011990">
    <property type="entry name" value="TPR-like_helical_dom_sf"/>
</dbReference>
<evidence type="ECO:0000256" key="3">
    <source>
        <dbReference type="ARBA" id="ARBA00023157"/>
    </source>
</evidence>
<gene>
    <name evidence="6" type="ORF">METZ01_LOCUS152340</name>
</gene>
<keyword evidence="4" id="KW-0676">Redox-active center</keyword>
<dbReference type="PANTHER" id="PTHR45663">
    <property type="entry name" value="GEO12009P1"/>
    <property type="match status" value="1"/>
</dbReference>
<dbReference type="GO" id="GO:0045454">
    <property type="term" value="P:cell redox homeostasis"/>
    <property type="evidence" value="ECO:0007669"/>
    <property type="project" value="TreeGrafter"/>
</dbReference>